<dbReference type="Proteomes" id="UP000253498">
    <property type="component" value="Unassembled WGS sequence"/>
</dbReference>
<evidence type="ECO:0000313" key="1">
    <source>
        <dbReference type="EMBL" id="RBT68138.1"/>
    </source>
</evidence>
<protein>
    <submittedName>
        <fullName evidence="1">Uncharacterized protein</fullName>
    </submittedName>
</protein>
<dbReference type="EMBL" id="LESJ01000005">
    <property type="protein sequence ID" value="RBT68138.1"/>
    <property type="molecule type" value="Genomic_DNA"/>
</dbReference>
<name>A0A1V8WWE6_ENTHR</name>
<evidence type="ECO:0000313" key="4">
    <source>
        <dbReference type="Proteomes" id="UP000352698"/>
    </source>
</evidence>
<dbReference type="RefSeq" id="WP_010737894.1">
    <property type="nucleotide sequence ID" value="NZ_AP027299.1"/>
</dbReference>
<organism evidence="1 3">
    <name type="scientific">Enterococcus hirae</name>
    <dbReference type="NCBI Taxonomy" id="1354"/>
    <lineage>
        <taxon>Bacteria</taxon>
        <taxon>Bacillati</taxon>
        <taxon>Bacillota</taxon>
        <taxon>Bacilli</taxon>
        <taxon>Lactobacillales</taxon>
        <taxon>Enterococcaceae</taxon>
        <taxon>Enterococcus</taxon>
    </lineage>
</organism>
<dbReference type="Proteomes" id="UP000352698">
    <property type="component" value="Unassembled WGS sequence"/>
</dbReference>
<dbReference type="GeneID" id="56787141"/>
<dbReference type="AlphaFoldDB" id="A0A1V8WWE6"/>
<reference evidence="1 3" key="1">
    <citation type="submission" date="2015-06" db="EMBL/GenBank/DDBJ databases">
        <title>The Genome Sequence of Enterococcus hirae 88EA1.</title>
        <authorList>
            <consortium name="The Broad Institute Genomics Platform"/>
            <consortium name="The Broad Institute Genome Sequencing Center for Infectious Disease"/>
            <person name="Earl A.M."/>
            <person name="Van Tyne D."/>
            <person name="Lebreton F."/>
            <person name="Saavedra J.T."/>
            <person name="Gilmore M.S."/>
            <person name="Manson McGuire A."/>
            <person name="Clock S."/>
            <person name="Crupain M."/>
            <person name="Rangan U."/>
            <person name="Young S."/>
            <person name="Abouelleil A."/>
            <person name="Cao P."/>
            <person name="Chapman S.B."/>
            <person name="Griggs A."/>
            <person name="Priest M."/>
            <person name="Shea T."/>
            <person name="Wortman J."/>
            <person name="Nusbaum C."/>
            <person name="Birren B."/>
        </authorList>
    </citation>
    <scope>NUCLEOTIDE SEQUENCE [LARGE SCALE GENOMIC DNA]</scope>
    <source>
        <strain evidence="1 3">88EA1</strain>
    </source>
</reference>
<evidence type="ECO:0000313" key="3">
    <source>
        <dbReference type="Proteomes" id="UP000253498"/>
    </source>
</evidence>
<accession>A0A1V8WWE6</accession>
<evidence type="ECO:0000313" key="2">
    <source>
        <dbReference type="EMBL" id="VTQ66204.1"/>
    </source>
</evidence>
<comment type="caution">
    <text evidence="1">The sequence shown here is derived from an EMBL/GenBank/DDBJ whole genome shotgun (WGS) entry which is preliminary data.</text>
</comment>
<sequence length="87" mass="9791">MNNEEIILGQKYACKPIGLKHVVVGEVINKLENCIVLCVEKYQESDHEEILEKCGKVVAKYADVYDLTTIEAIFETSSKIYEPALVS</sequence>
<dbReference type="EMBL" id="CABEEP010000001">
    <property type="protein sequence ID" value="VTQ66204.1"/>
    <property type="molecule type" value="Genomic_DNA"/>
</dbReference>
<gene>
    <name evidence="1" type="ORF">EB03_01262</name>
    <name evidence="2" type="ORF">NCTC12204_01863</name>
</gene>
<proteinExistence type="predicted"/>
<reference evidence="2 4" key="2">
    <citation type="submission" date="2019-05" db="EMBL/GenBank/DDBJ databases">
        <authorList>
            <consortium name="Pathogen Informatics"/>
        </authorList>
    </citation>
    <scope>NUCLEOTIDE SEQUENCE [LARGE SCALE GENOMIC DNA]</scope>
    <source>
        <strain evidence="2 4">NCTC12204</strain>
    </source>
</reference>